<feature type="compositionally biased region" description="Basic and acidic residues" evidence="1">
    <location>
        <begin position="191"/>
        <end position="202"/>
    </location>
</feature>
<dbReference type="RefSeq" id="WP_142861642.1">
    <property type="nucleotide sequence ID" value="NZ_VJMF01000010.1"/>
</dbReference>
<name>A0A549T6U0_METSR</name>
<feature type="region of interest" description="Disordered" evidence="1">
    <location>
        <begin position="131"/>
        <end position="253"/>
    </location>
</feature>
<proteinExistence type="predicted"/>
<comment type="caution">
    <text evidence="2">The sequence shown here is derived from an EMBL/GenBank/DDBJ whole genome shotgun (WGS) entry which is preliminary data.</text>
</comment>
<evidence type="ECO:0000256" key="1">
    <source>
        <dbReference type="SAM" id="MobiDB-lite"/>
    </source>
</evidence>
<feature type="compositionally biased region" description="Basic and acidic residues" evidence="1">
    <location>
        <begin position="151"/>
        <end position="171"/>
    </location>
</feature>
<sequence length="253" mass="29364">MNDKIKSALESAHAKAYADELVKRAELFDAVGVAFQNREEAVGNFEWALGHWGTSRIIDIVETQPSRFGKPSGAWYTLDGWTLGGKARSDASESALARIPDLIRELEQAETRERASRDAYQRYCRENRIDPERPWQYDPRSRGATQTPEHLAPDREPESRRQTPRRAEPSDRAPAPDNTRQQPPEALQRAQPEREDHLDWMREPVPAPDQRDRDMTPGHEPQRAPEDHLDWMRGELERESSDREQEPERERER</sequence>
<evidence type="ECO:0000313" key="2">
    <source>
        <dbReference type="EMBL" id="TRL37598.1"/>
    </source>
</evidence>
<protein>
    <submittedName>
        <fullName evidence="2">Uncharacterized protein</fullName>
    </submittedName>
</protein>
<accession>A0A549T6U0</accession>
<dbReference type="Proteomes" id="UP000316781">
    <property type="component" value="Unassembled WGS sequence"/>
</dbReference>
<organism evidence="2 3">
    <name type="scientific">Methylosinus sporium</name>
    <dbReference type="NCBI Taxonomy" id="428"/>
    <lineage>
        <taxon>Bacteria</taxon>
        <taxon>Pseudomonadati</taxon>
        <taxon>Pseudomonadota</taxon>
        <taxon>Alphaproteobacteria</taxon>
        <taxon>Hyphomicrobiales</taxon>
        <taxon>Methylocystaceae</taxon>
        <taxon>Methylosinus</taxon>
    </lineage>
</organism>
<dbReference type="AlphaFoldDB" id="A0A549T6U0"/>
<evidence type="ECO:0000313" key="3">
    <source>
        <dbReference type="Proteomes" id="UP000316781"/>
    </source>
</evidence>
<gene>
    <name evidence="2" type="ORF">FM996_02225</name>
</gene>
<dbReference type="EMBL" id="VJMF01000010">
    <property type="protein sequence ID" value="TRL37598.1"/>
    <property type="molecule type" value="Genomic_DNA"/>
</dbReference>
<reference evidence="2 3" key="1">
    <citation type="submission" date="2019-07" db="EMBL/GenBank/DDBJ databases">
        <title>Ln-dependent methylotrophs.</title>
        <authorList>
            <person name="Tani A."/>
        </authorList>
    </citation>
    <scope>NUCLEOTIDE SEQUENCE [LARGE SCALE GENOMIC DNA]</scope>
    <source>
        <strain evidence="2 3">SM89A</strain>
    </source>
</reference>
<feature type="compositionally biased region" description="Basic and acidic residues" evidence="1">
    <location>
        <begin position="131"/>
        <end position="141"/>
    </location>
</feature>
<feature type="compositionally biased region" description="Basic and acidic residues" evidence="1">
    <location>
        <begin position="209"/>
        <end position="253"/>
    </location>
</feature>